<evidence type="ECO:0000256" key="1">
    <source>
        <dbReference type="ARBA" id="ARBA00006484"/>
    </source>
</evidence>
<dbReference type="CDD" id="cd05233">
    <property type="entry name" value="SDR_c"/>
    <property type="match status" value="1"/>
</dbReference>
<dbReference type="InterPro" id="IPR020904">
    <property type="entry name" value="Sc_DH/Rdtase_CS"/>
</dbReference>
<evidence type="ECO:0008006" key="8">
    <source>
        <dbReference type="Google" id="ProtNLM"/>
    </source>
</evidence>
<feature type="region of interest" description="Disordered" evidence="5">
    <location>
        <begin position="1"/>
        <end position="95"/>
    </location>
</feature>
<protein>
    <recommendedName>
        <fullName evidence="8">SDR family NAD(P)-dependent oxidoreductase</fullName>
    </recommendedName>
</protein>
<evidence type="ECO:0000256" key="5">
    <source>
        <dbReference type="SAM" id="MobiDB-lite"/>
    </source>
</evidence>
<comment type="caution">
    <text evidence="6">The sequence shown here is derived from an EMBL/GenBank/DDBJ whole genome shotgun (WGS) entry which is preliminary data.</text>
</comment>
<keyword evidence="3" id="KW-0560">Oxidoreductase</keyword>
<feature type="compositionally biased region" description="Basic residues" evidence="5">
    <location>
        <begin position="36"/>
        <end position="46"/>
    </location>
</feature>
<dbReference type="InterPro" id="IPR036291">
    <property type="entry name" value="NAD(P)-bd_dom_sf"/>
</dbReference>
<evidence type="ECO:0000256" key="2">
    <source>
        <dbReference type="ARBA" id="ARBA00022857"/>
    </source>
</evidence>
<gene>
    <name evidence="6" type="ORF">B4N89_42540</name>
</gene>
<dbReference type="GO" id="GO:0016491">
    <property type="term" value="F:oxidoreductase activity"/>
    <property type="evidence" value="ECO:0007669"/>
    <property type="project" value="UniProtKB-KW"/>
</dbReference>
<evidence type="ECO:0000313" key="7">
    <source>
        <dbReference type="Proteomes" id="UP000190037"/>
    </source>
</evidence>
<dbReference type="AlphaFoldDB" id="A0A1T3NKB7"/>
<accession>A0A1T3NKB7</accession>
<name>A0A1T3NKB7_9ACTN</name>
<dbReference type="PRINTS" id="PR00081">
    <property type="entry name" value="GDHRDH"/>
</dbReference>
<dbReference type="Pfam" id="PF00106">
    <property type="entry name" value="adh_short"/>
    <property type="match status" value="1"/>
</dbReference>
<organism evidence="6 7">
    <name type="scientific">Embleya scabrispora</name>
    <dbReference type="NCBI Taxonomy" id="159449"/>
    <lineage>
        <taxon>Bacteria</taxon>
        <taxon>Bacillati</taxon>
        <taxon>Actinomycetota</taxon>
        <taxon>Actinomycetes</taxon>
        <taxon>Kitasatosporales</taxon>
        <taxon>Streptomycetaceae</taxon>
        <taxon>Embleya</taxon>
    </lineage>
</organism>
<dbReference type="EMBL" id="MWQN01000004">
    <property type="protein sequence ID" value="OPC77222.1"/>
    <property type="molecule type" value="Genomic_DNA"/>
</dbReference>
<comment type="similarity">
    <text evidence="1 4">Belongs to the short-chain dehydrogenases/reductases (SDR) family.</text>
</comment>
<dbReference type="PANTHER" id="PTHR43391">
    <property type="entry name" value="RETINOL DEHYDROGENASE-RELATED"/>
    <property type="match status" value="1"/>
</dbReference>
<dbReference type="STRING" id="159449.B4N89_42540"/>
<evidence type="ECO:0000256" key="4">
    <source>
        <dbReference type="RuleBase" id="RU000363"/>
    </source>
</evidence>
<dbReference type="PRINTS" id="PR00080">
    <property type="entry name" value="SDRFAMILY"/>
</dbReference>
<dbReference type="PROSITE" id="PS00061">
    <property type="entry name" value="ADH_SHORT"/>
    <property type="match status" value="1"/>
</dbReference>
<feature type="compositionally biased region" description="Basic residues" evidence="5">
    <location>
        <begin position="85"/>
        <end position="95"/>
    </location>
</feature>
<feature type="compositionally biased region" description="Basic residues" evidence="5">
    <location>
        <begin position="13"/>
        <end position="27"/>
    </location>
</feature>
<keyword evidence="2" id="KW-0521">NADP</keyword>
<dbReference type="Proteomes" id="UP000190037">
    <property type="component" value="Unassembled WGS sequence"/>
</dbReference>
<evidence type="ECO:0000256" key="3">
    <source>
        <dbReference type="ARBA" id="ARBA00023002"/>
    </source>
</evidence>
<feature type="region of interest" description="Disordered" evidence="5">
    <location>
        <begin position="230"/>
        <end position="256"/>
    </location>
</feature>
<evidence type="ECO:0000313" key="6">
    <source>
        <dbReference type="EMBL" id="OPC77222.1"/>
    </source>
</evidence>
<dbReference type="eggNOG" id="COG4221">
    <property type="taxonomic scope" value="Bacteria"/>
</dbReference>
<dbReference type="PANTHER" id="PTHR43391:SF14">
    <property type="entry name" value="DEHYDROGENASE_REDUCTASE SDR FAMILY PROTEIN 7-LIKE"/>
    <property type="match status" value="1"/>
</dbReference>
<sequence>MACLPRAGDARRRDRGHRRRPGHHPLPRQRVPGVPRLHRRRPRRRPPVTGHRTPNSTRPKDWGRGSSGREGSGKRDAGTCGTGRSGHRGGRWDRLRHRTRDAAAVRALADAALAGFGRIDVVCNNAGVWTLNRQWETELADWRWVVDVNLWGVVHGVRTFVPLMLAQPEGGHIVNTASMGGLIGGAMTGPYGATKHAIVGLTKGLRAELAGTAVGVSLLCPGKVRSEMLDRVDGRPATDADDEAPDDGRATPSARDVLDAMRRSQAGAMSAAEAGEQVAAAIREDRFWVLPGADAHVPLVRAEFDELIGAFESMSADG</sequence>
<dbReference type="InterPro" id="IPR002347">
    <property type="entry name" value="SDR_fam"/>
</dbReference>
<reference evidence="6 7" key="1">
    <citation type="submission" date="2017-03" db="EMBL/GenBank/DDBJ databases">
        <title>Draft genome sequence of Streptomyces scabrisporus NF3, endophyte isolated from Amphipterygium adstringens.</title>
        <authorList>
            <person name="Vazquez M."/>
            <person name="Ceapa C.D."/>
            <person name="Rodriguez Luna D."/>
            <person name="Sanchez Esquivel S."/>
        </authorList>
    </citation>
    <scope>NUCLEOTIDE SEQUENCE [LARGE SCALE GENOMIC DNA]</scope>
    <source>
        <strain evidence="6 7">NF3</strain>
    </source>
</reference>
<dbReference type="SUPFAM" id="SSF51735">
    <property type="entry name" value="NAD(P)-binding Rossmann-fold domains"/>
    <property type="match status" value="1"/>
</dbReference>
<keyword evidence="7" id="KW-1185">Reference proteome</keyword>
<dbReference type="Gene3D" id="3.40.50.720">
    <property type="entry name" value="NAD(P)-binding Rossmann-like Domain"/>
    <property type="match status" value="1"/>
</dbReference>
<proteinExistence type="inferred from homology"/>